<gene>
    <name evidence="1" type="ORF">OIU74_023763</name>
</gene>
<proteinExistence type="predicted"/>
<comment type="caution">
    <text evidence="1">The sequence shown here is derived from an EMBL/GenBank/DDBJ whole genome shotgun (WGS) entry which is preliminary data.</text>
</comment>
<accession>A0A9Q1ABG8</accession>
<dbReference type="AlphaFoldDB" id="A0A9Q1ABG8"/>
<organism evidence="1 2">
    <name type="scientific">Salix koriyanagi</name>
    <dbReference type="NCBI Taxonomy" id="2511006"/>
    <lineage>
        <taxon>Eukaryota</taxon>
        <taxon>Viridiplantae</taxon>
        <taxon>Streptophyta</taxon>
        <taxon>Embryophyta</taxon>
        <taxon>Tracheophyta</taxon>
        <taxon>Spermatophyta</taxon>
        <taxon>Magnoliopsida</taxon>
        <taxon>eudicotyledons</taxon>
        <taxon>Gunneridae</taxon>
        <taxon>Pentapetalae</taxon>
        <taxon>rosids</taxon>
        <taxon>fabids</taxon>
        <taxon>Malpighiales</taxon>
        <taxon>Salicaceae</taxon>
        <taxon>Saliceae</taxon>
        <taxon>Salix</taxon>
    </lineage>
</organism>
<protein>
    <submittedName>
        <fullName evidence="1">Uncharacterized protein</fullName>
    </submittedName>
</protein>
<dbReference type="EMBL" id="JAPFFM010000004">
    <property type="protein sequence ID" value="KAJ6764951.1"/>
    <property type="molecule type" value="Genomic_DNA"/>
</dbReference>
<evidence type="ECO:0000313" key="2">
    <source>
        <dbReference type="Proteomes" id="UP001151752"/>
    </source>
</evidence>
<reference evidence="1" key="1">
    <citation type="submission" date="2022-11" db="EMBL/GenBank/DDBJ databases">
        <authorList>
            <person name="Hyden B.L."/>
            <person name="Feng K."/>
            <person name="Yates T."/>
            <person name="Jawdy S."/>
            <person name="Smart L.B."/>
            <person name="Muchero W."/>
        </authorList>
    </citation>
    <scope>NUCLEOTIDE SEQUENCE</scope>
    <source>
        <tissue evidence="1">Shoot tip</tissue>
    </source>
</reference>
<dbReference type="Proteomes" id="UP001151752">
    <property type="component" value="Chromosome 12"/>
</dbReference>
<keyword evidence="2" id="KW-1185">Reference proteome</keyword>
<evidence type="ECO:0000313" key="1">
    <source>
        <dbReference type="EMBL" id="KAJ6764951.1"/>
    </source>
</evidence>
<sequence>MNLKTSCGSSALAKNQIFAPILHSKDPLWIAPVQITNQLCHGRILTEMKSFQIWRVDIKSICKNPFPLELGTFIITHQLSLPKRNFLSRCFHWLKRCWQLVENGSF</sequence>
<name>A0A9Q1ABG8_9ROSI</name>
<reference evidence="1" key="2">
    <citation type="journal article" date="2023" name="Int. J. Mol. Sci.">
        <title>De Novo Assembly and Annotation of 11 Diverse Shrub Willow (Salix) Genomes Reveals Novel Gene Organization in Sex-Linked Regions.</title>
        <authorList>
            <person name="Hyden B."/>
            <person name="Feng K."/>
            <person name="Yates T.B."/>
            <person name="Jawdy S."/>
            <person name="Cereghino C."/>
            <person name="Smart L.B."/>
            <person name="Muchero W."/>
        </authorList>
    </citation>
    <scope>NUCLEOTIDE SEQUENCE</scope>
    <source>
        <tissue evidence="1">Shoot tip</tissue>
    </source>
</reference>